<evidence type="ECO:0000256" key="4">
    <source>
        <dbReference type="ARBA" id="ARBA00023033"/>
    </source>
</evidence>
<dbReference type="InterPro" id="IPR036661">
    <property type="entry name" value="Luciferase-like_sf"/>
</dbReference>
<dbReference type="EMBL" id="NGAF01000010">
    <property type="protein sequence ID" value="OXR43182.1"/>
    <property type="molecule type" value="Genomic_DNA"/>
</dbReference>
<dbReference type="GO" id="GO:0046306">
    <property type="term" value="P:alkanesulfonate catabolic process"/>
    <property type="evidence" value="ECO:0007669"/>
    <property type="project" value="TreeGrafter"/>
</dbReference>
<keyword evidence="1" id="KW-0285">Flavoprotein</keyword>
<keyword evidence="7" id="KW-1185">Reference proteome</keyword>
<dbReference type="InterPro" id="IPR011251">
    <property type="entry name" value="Luciferase-like_dom"/>
</dbReference>
<reference evidence="6 7" key="1">
    <citation type="submission" date="2017-07" db="EMBL/GenBank/DDBJ databases">
        <title>First draft Genome Sequence of Nocardia cerradoensis isolated from human infection.</title>
        <authorList>
            <person name="Carrasco G."/>
        </authorList>
    </citation>
    <scope>NUCLEOTIDE SEQUENCE [LARGE SCALE GENOMIC DNA]</scope>
    <source>
        <strain evidence="6 7">CNM20130759</strain>
    </source>
</reference>
<dbReference type="Gene3D" id="3.20.20.30">
    <property type="entry name" value="Luciferase-like domain"/>
    <property type="match status" value="1"/>
</dbReference>
<protein>
    <submittedName>
        <fullName evidence="6">F420-dependent hydroxymycolic acid dehydrogenase</fullName>
        <ecNumber evidence="6">1.1.98.-</ecNumber>
    </submittedName>
</protein>
<sequence>MPAPIPQFGVFLPQFNTSPDAVIATARTAEDAGFDSFWLMDHLYAPAAPPVDVPDSWILLTAIATATATIRLGHLVGCAPLRHPAVLAKMAATLDRISGGRLDLGLGWGSIEEEFARFGIEAGSPRVRSQRLAETLEILALMFTGERFDYAGKHFRLRDAWGLPVPAQDRIPFHIGGGGPTLTMPLVAEYADWWNCVAGARERMDQLAPLRGSARISAQYPVGLVHPGDDPEAVRAKLLRRMPESSWGPPVVGTPAELVDYFARERARGVDLFILRFHNHAPARTLDLFATQVAAPLRRAAADR</sequence>
<name>A0A231H2W1_9NOCA</name>
<evidence type="ECO:0000256" key="3">
    <source>
        <dbReference type="ARBA" id="ARBA00023002"/>
    </source>
</evidence>
<dbReference type="PANTHER" id="PTHR42847">
    <property type="entry name" value="ALKANESULFONATE MONOOXYGENASE"/>
    <property type="match status" value="1"/>
</dbReference>
<comment type="caution">
    <text evidence="6">The sequence shown here is derived from an EMBL/GenBank/DDBJ whole genome shotgun (WGS) entry which is preliminary data.</text>
</comment>
<dbReference type="Proteomes" id="UP000215506">
    <property type="component" value="Unassembled WGS sequence"/>
</dbReference>
<keyword evidence="2" id="KW-0288">FMN</keyword>
<keyword evidence="4" id="KW-0503">Monooxygenase</keyword>
<evidence type="ECO:0000256" key="2">
    <source>
        <dbReference type="ARBA" id="ARBA00022643"/>
    </source>
</evidence>
<keyword evidence="3 6" id="KW-0560">Oxidoreductase</keyword>
<dbReference type="EC" id="1.1.98.-" evidence="6"/>
<evidence type="ECO:0000256" key="1">
    <source>
        <dbReference type="ARBA" id="ARBA00022630"/>
    </source>
</evidence>
<dbReference type="SUPFAM" id="SSF51679">
    <property type="entry name" value="Bacterial luciferase-like"/>
    <property type="match status" value="1"/>
</dbReference>
<dbReference type="Pfam" id="PF00296">
    <property type="entry name" value="Bac_luciferase"/>
    <property type="match status" value="1"/>
</dbReference>
<gene>
    <name evidence="6" type="primary">fgd2_5</name>
    <name evidence="6" type="ORF">B7C42_04604</name>
</gene>
<evidence type="ECO:0000313" key="7">
    <source>
        <dbReference type="Proteomes" id="UP000215506"/>
    </source>
</evidence>
<evidence type="ECO:0000313" key="6">
    <source>
        <dbReference type="EMBL" id="OXR43182.1"/>
    </source>
</evidence>
<evidence type="ECO:0000259" key="5">
    <source>
        <dbReference type="Pfam" id="PF00296"/>
    </source>
</evidence>
<proteinExistence type="predicted"/>
<dbReference type="RefSeq" id="WP_094026485.1">
    <property type="nucleotide sequence ID" value="NZ_NGAF01000010.1"/>
</dbReference>
<accession>A0A231H2W1</accession>
<dbReference type="PANTHER" id="PTHR42847:SF4">
    <property type="entry name" value="ALKANESULFONATE MONOOXYGENASE-RELATED"/>
    <property type="match status" value="1"/>
</dbReference>
<dbReference type="GO" id="GO:0008726">
    <property type="term" value="F:alkanesulfonate monooxygenase activity"/>
    <property type="evidence" value="ECO:0007669"/>
    <property type="project" value="TreeGrafter"/>
</dbReference>
<dbReference type="AlphaFoldDB" id="A0A231H2W1"/>
<organism evidence="6 7">
    <name type="scientific">Nocardia cerradoensis</name>
    <dbReference type="NCBI Taxonomy" id="85688"/>
    <lineage>
        <taxon>Bacteria</taxon>
        <taxon>Bacillati</taxon>
        <taxon>Actinomycetota</taxon>
        <taxon>Actinomycetes</taxon>
        <taxon>Mycobacteriales</taxon>
        <taxon>Nocardiaceae</taxon>
        <taxon>Nocardia</taxon>
    </lineage>
</organism>
<dbReference type="InterPro" id="IPR050172">
    <property type="entry name" value="SsuD_RutA_monooxygenase"/>
</dbReference>
<feature type="domain" description="Luciferase-like" evidence="5">
    <location>
        <begin position="7"/>
        <end position="238"/>
    </location>
</feature>